<evidence type="ECO:0000256" key="1">
    <source>
        <dbReference type="ARBA" id="ARBA00005532"/>
    </source>
</evidence>
<dbReference type="RefSeq" id="WP_013017461.1">
    <property type="nucleotide sequence ID" value="NC_013947.1"/>
</dbReference>
<evidence type="ECO:0000256" key="5">
    <source>
        <dbReference type="ARBA" id="ARBA00025453"/>
    </source>
</evidence>
<evidence type="ECO:0000256" key="6">
    <source>
        <dbReference type="HAMAP-Rule" id="MF_00050"/>
    </source>
</evidence>
<dbReference type="eggNOG" id="COG0264">
    <property type="taxonomic scope" value="Bacteria"/>
</dbReference>
<evidence type="ECO:0000256" key="8">
    <source>
        <dbReference type="RuleBase" id="RU000643"/>
    </source>
</evidence>
<dbReference type="GO" id="GO:0005737">
    <property type="term" value="C:cytoplasm"/>
    <property type="evidence" value="ECO:0007669"/>
    <property type="project" value="UniProtKB-SubCell"/>
</dbReference>
<keyword evidence="6" id="KW-0963">Cytoplasm</keyword>
<organism evidence="10 11">
    <name type="scientific">Stackebrandtia nassauensis (strain DSM 44728 / CIP 108903 / NRRL B-16338 / NBRC 102104 / LLR-40K-21)</name>
    <dbReference type="NCBI Taxonomy" id="446470"/>
    <lineage>
        <taxon>Bacteria</taxon>
        <taxon>Bacillati</taxon>
        <taxon>Actinomycetota</taxon>
        <taxon>Actinomycetes</taxon>
        <taxon>Glycomycetales</taxon>
        <taxon>Glycomycetaceae</taxon>
        <taxon>Stackebrandtia</taxon>
    </lineage>
</organism>
<dbReference type="InterPro" id="IPR001816">
    <property type="entry name" value="Transl_elong_EFTs/EF1B"/>
</dbReference>
<dbReference type="InterPro" id="IPR036402">
    <property type="entry name" value="EF-Ts_dimer_sf"/>
</dbReference>
<evidence type="ECO:0000256" key="7">
    <source>
        <dbReference type="RuleBase" id="RU000642"/>
    </source>
</evidence>
<feature type="domain" description="Translation elongation factor EFTs/EF1B dimerisation" evidence="9">
    <location>
        <begin position="68"/>
        <end position="268"/>
    </location>
</feature>
<reference evidence="10 11" key="1">
    <citation type="journal article" date="2009" name="Stand. Genomic Sci.">
        <title>Complete genome sequence of Stackebrandtia nassauensis type strain (LLR-40K-21).</title>
        <authorList>
            <person name="Munk C."/>
            <person name="Lapidus A."/>
            <person name="Copeland A."/>
            <person name="Jando M."/>
            <person name="Mayilraj S."/>
            <person name="Glavina Del Rio T."/>
            <person name="Nolan M."/>
            <person name="Chen F."/>
            <person name="Lucas S."/>
            <person name="Tice H."/>
            <person name="Cheng J.F."/>
            <person name="Han C."/>
            <person name="Detter J.C."/>
            <person name="Bruce D."/>
            <person name="Goodwin L."/>
            <person name="Chain P."/>
            <person name="Pitluck S."/>
            <person name="Goker M."/>
            <person name="Ovchinikova G."/>
            <person name="Pati A."/>
            <person name="Ivanova N."/>
            <person name="Mavromatis K."/>
            <person name="Chen A."/>
            <person name="Palaniappan K."/>
            <person name="Land M."/>
            <person name="Hauser L."/>
            <person name="Chang Y.J."/>
            <person name="Jeffries C.D."/>
            <person name="Bristow J."/>
            <person name="Eisen J.A."/>
            <person name="Markowitz V."/>
            <person name="Hugenholtz P."/>
            <person name="Kyrpides N.C."/>
            <person name="Klenk H.P."/>
        </authorList>
    </citation>
    <scope>NUCLEOTIDE SEQUENCE [LARGE SCALE GENOMIC DNA]</scope>
    <source>
        <strain evidence="11">DSM 44728 / CIP 108903 / NRRL B-16338 / NBRC 102104 / LLR-40K-21</strain>
    </source>
</reference>
<name>D3Q223_STANL</name>
<dbReference type="Pfam" id="PF00889">
    <property type="entry name" value="EF_TS"/>
    <property type="match status" value="1"/>
</dbReference>
<comment type="subcellular location">
    <subcellularLocation>
        <location evidence="6 8">Cytoplasm</location>
    </subcellularLocation>
</comment>
<dbReference type="InterPro" id="IPR018101">
    <property type="entry name" value="Transl_elong_Ts_CS"/>
</dbReference>
<dbReference type="PANTHER" id="PTHR11741:SF0">
    <property type="entry name" value="ELONGATION FACTOR TS, MITOCHONDRIAL"/>
    <property type="match status" value="1"/>
</dbReference>
<dbReference type="SUPFAM" id="SSF54713">
    <property type="entry name" value="Elongation factor Ts (EF-Ts), dimerisation domain"/>
    <property type="match status" value="2"/>
</dbReference>
<sequence>MATITAADIKRLRELTGAGMMDVKKALTEADGDFDAAVEALRIKGAKDVAKRAGRTSANGLVAQSGNALLELNCETDFVAKNGAFIELAQTLVEHAAATKPGSVEEFLASDLKGTSVADIVAAESAKIGEKLVVGKVANIEGDIAVYMHRKDPDLPPQVGVIVAFTGDADVARSVGMQIAAMRPKYLSKDEVPAETIEAERRVAEQTAREEGKPERAIEKITEGKVTAYYKDFVLLEQGSVSDDKKSVAKVLEEAGTTVTDFAHFEVGRE</sequence>
<dbReference type="KEGG" id="sna:Snas_2199"/>
<dbReference type="InterPro" id="IPR014039">
    <property type="entry name" value="Transl_elong_EFTs/EF1B_dimer"/>
</dbReference>
<keyword evidence="11" id="KW-1185">Reference proteome</keyword>
<dbReference type="CDD" id="cd14275">
    <property type="entry name" value="UBA_EF-Ts"/>
    <property type="match status" value="1"/>
</dbReference>
<dbReference type="FunFam" id="1.10.286.20:FF:000001">
    <property type="entry name" value="Elongation factor Ts"/>
    <property type="match status" value="1"/>
</dbReference>
<dbReference type="AlphaFoldDB" id="D3Q223"/>
<dbReference type="GO" id="GO:0003746">
    <property type="term" value="F:translation elongation factor activity"/>
    <property type="evidence" value="ECO:0007669"/>
    <property type="project" value="UniProtKB-UniRule"/>
</dbReference>
<dbReference type="OrthoDB" id="9808348at2"/>
<dbReference type="HAMAP" id="MF_00050">
    <property type="entry name" value="EF_Ts"/>
    <property type="match status" value="1"/>
</dbReference>
<dbReference type="STRING" id="446470.Snas_2199"/>
<dbReference type="EMBL" id="CP001778">
    <property type="protein sequence ID" value="ADD41890.1"/>
    <property type="molecule type" value="Genomic_DNA"/>
</dbReference>
<comment type="similarity">
    <text evidence="1 6 7">Belongs to the EF-Ts family.</text>
</comment>
<dbReference type="Proteomes" id="UP000000844">
    <property type="component" value="Chromosome"/>
</dbReference>
<dbReference type="NCBIfam" id="TIGR00116">
    <property type="entry name" value="tsf"/>
    <property type="match status" value="1"/>
</dbReference>
<dbReference type="PANTHER" id="PTHR11741">
    <property type="entry name" value="ELONGATION FACTOR TS"/>
    <property type="match status" value="1"/>
</dbReference>
<proteinExistence type="inferred from homology"/>
<dbReference type="HOGENOM" id="CLU_047155_0_0_11"/>
<dbReference type="FunFam" id="1.10.8.10:FF:000001">
    <property type="entry name" value="Elongation factor Ts"/>
    <property type="match status" value="1"/>
</dbReference>
<evidence type="ECO:0000256" key="3">
    <source>
        <dbReference type="ARBA" id="ARBA00022768"/>
    </source>
</evidence>
<evidence type="ECO:0000313" key="10">
    <source>
        <dbReference type="EMBL" id="ADD41890.1"/>
    </source>
</evidence>
<accession>D3Q223</accession>
<dbReference type="Gene3D" id="1.10.286.20">
    <property type="match status" value="1"/>
</dbReference>
<dbReference type="Gene3D" id="1.10.8.10">
    <property type="entry name" value="DNA helicase RuvA subunit, C-terminal domain"/>
    <property type="match status" value="1"/>
</dbReference>
<feature type="region of interest" description="Involved in Mg(2+) ion dislocation from EF-Tu" evidence="6">
    <location>
        <begin position="76"/>
        <end position="79"/>
    </location>
</feature>
<evidence type="ECO:0000256" key="2">
    <source>
        <dbReference type="ARBA" id="ARBA00016956"/>
    </source>
</evidence>
<dbReference type="InterPro" id="IPR009060">
    <property type="entry name" value="UBA-like_sf"/>
</dbReference>
<dbReference type="PROSITE" id="PS01127">
    <property type="entry name" value="EF_TS_2"/>
    <property type="match status" value="1"/>
</dbReference>
<protein>
    <recommendedName>
        <fullName evidence="2 6">Elongation factor Ts</fullName>
        <shortName evidence="6">EF-Ts</shortName>
    </recommendedName>
</protein>
<keyword evidence="3 6" id="KW-0251">Elongation factor</keyword>
<dbReference type="PROSITE" id="PS01126">
    <property type="entry name" value="EF_TS_1"/>
    <property type="match status" value="1"/>
</dbReference>
<evidence type="ECO:0000313" key="11">
    <source>
        <dbReference type="Proteomes" id="UP000000844"/>
    </source>
</evidence>
<comment type="function">
    <text evidence="5 6 7">Associates with the EF-Tu.GDP complex and induces the exchange of GDP to GTP. It remains bound to the aminoacyl-tRNA.EF-Tu.GTP complex up to the GTP hydrolysis stage on the ribosome.</text>
</comment>
<evidence type="ECO:0000256" key="4">
    <source>
        <dbReference type="ARBA" id="ARBA00022917"/>
    </source>
</evidence>
<keyword evidence="4 6" id="KW-0648">Protein biosynthesis</keyword>
<gene>
    <name evidence="6" type="primary">tsf</name>
    <name evidence="10" type="ordered locus">Snas_2199</name>
</gene>
<dbReference type="Gene3D" id="3.30.479.20">
    <property type="entry name" value="Elongation factor Ts, dimerisation domain"/>
    <property type="match status" value="2"/>
</dbReference>
<evidence type="ECO:0000259" key="9">
    <source>
        <dbReference type="Pfam" id="PF00889"/>
    </source>
</evidence>
<dbReference type="SUPFAM" id="SSF46934">
    <property type="entry name" value="UBA-like"/>
    <property type="match status" value="1"/>
</dbReference>